<proteinExistence type="predicted"/>
<dbReference type="Proteomes" id="UP000250079">
    <property type="component" value="Chromosome"/>
</dbReference>
<keyword evidence="2" id="KW-1185">Reference proteome</keyword>
<dbReference type="AlphaFoldDB" id="A0A2Z2NND8"/>
<evidence type="ECO:0000313" key="1">
    <source>
        <dbReference type="EMBL" id="ASJ72045.1"/>
    </source>
</evidence>
<organism evidence="1 2">
    <name type="scientific">Granulosicoccus antarcticus IMCC3135</name>
    <dbReference type="NCBI Taxonomy" id="1192854"/>
    <lineage>
        <taxon>Bacteria</taxon>
        <taxon>Pseudomonadati</taxon>
        <taxon>Pseudomonadota</taxon>
        <taxon>Gammaproteobacteria</taxon>
        <taxon>Chromatiales</taxon>
        <taxon>Granulosicoccaceae</taxon>
        <taxon>Granulosicoccus</taxon>
    </lineage>
</organism>
<name>A0A2Z2NND8_9GAMM</name>
<accession>A0A2Z2NND8</accession>
<sequence>MLVVGGRFELAYGLFYKALTAHASHHCVLGNGKFGLIEVDSRASRVVAFMTIFEGDGNGFINRSLTLRAIRGYGLRNPLVVVITGSTRTAIYTASRPARFTRSD</sequence>
<reference evidence="1 2" key="1">
    <citation type="submission" date="2016-12" db="EMBL/GenBank/DDBJ databases">
        <authorList>
            <person name="Song W.-J."/>
            <person name="Kurnit D.M."/>
        </authorList>
    </citation>
    <scope>NUCLEOTIDE SEQUENCE [LARGE SCALE GENOMIC DNA]</scope>
    <source>
        <strain evidence="1 2">IMCC3135</strain>
    </source>
</reference>
<dbReference type="KEGG" id="gai:IMCC3135_09745"/>
<gene>
    <name evidence="1" type="ORF">IMCC3135_09745</name>
</gene>
<evidence type="ECO:0000313" key="2">
    <source>
        <dbReference type="Proteomes" id="UP000250079"/>
    </source>
</evidence>
<dbReference type="EMBL" id="CP018632">
    <property type="protein sequence ID" value="ASJ72045.1"/>
    <property type="molecule type" value="Genomic_DNA"/>
</dbReference>
<protein>
    <submittedName>
        <fullName evidence="1">Uncharacterized protein</fullName>
    </submittedName>
</protein>